<feature type="non-terminal residue" evidence="1">
    <location>
        <position position="1"/>
    </location>
</feature>
<sequence length="51" mass="5913">IQELVNLLRGKGGRINKYYLQDWNKNKHAIVFLNGWFGGKNIREALLKALT</sequence>
<name>A0A0G0T1S8_9BACT</name>
<gene>
    <name evidence="1" type="ORF">UU12_C0011G0019</name>
</gene>
<dbReference type="AlphaFoldDB" id="A0A0G0T1S8"/>
<accession>A0A0G0T1S8</accession>
<proteinExistence type="predicted"/>
<evidence type="ECO:0000313" key="1">
    <source>
        <dbReference type="EMBL" id="KKR70999.1"/>
    </source>
</evidence>
<reference evidence="1 2" key="1">
    <citation type="journal article" date="2015" name="Nature">
        <title>rRNA introns, odd ribosomes, and small enigmatic genomes across a large radiation of phyla.</title>
        <authorList>
            <person name="Brown C.T."/>
            <person name="Hug L.A."/>
            <person name="Thomas B.C."/>
            <person name="Sharon I."/>
            <person name="Castelle C.J."/>
            <person name="Singh A."/>
            <person name="Wilkins M.J."/>
            <person name="Williams K.H."/>
            <person name="Banfield J.F."/>
        </authorList>
    </citation>
    <scope>NUCLEOTIDE SEQUENCE [LARGE SCALE GENOMIC DNA]</scope>
</reference>
<dbReference type="Proteomes" id="UP000034562">
    <property type="component" value="Unassembled WGS sequence"/>
</dbReference>
<evidence type="ECO:0000313" key="2">
    <source>
        <dbReference type="Proteomes" id="UP000034562"/>
    </source>
</evidence>
<organism evidence="1 2">
    <name type="scientific">Candidatus Woesebacteria bacterium GW2011_GWA2_40_7b</name>
    <dbReference type="NCBI Taxonomy" id="1618563"/>
    <lineage>
        <taxon>Bacteria</taxon>
        <taxon>Candidatus Woeseibacteriota</taxon>
    </lineage>
</organism>
<protein>
    <submittedName>
        <fullName evidence="1">Uncharacterized protein</fullName>
    </submittedName>
</protein>
<comment type="caution">
    <text evidence="1">The sequence shown here is derived from an EMBL/GenBank/DDBJ whole genome shotgun (WGS) entry which is preliminary data.</text>
</comment>
<dbReference type="STRING" id="1618563.UU12_C0011G0019"/>
<dbReference type="EMBL" id="LBZK01000011">
    <property type="protein sequence ID" value="KKR70999.1"/>
    <property type="molecule type" value="Genomic_DNA"/>
</dbReference>